<evidence type="ECO:0000313" key="4">
    <source>
        <dbReference type="Ensembl" id="ENSPCLP00000000995.1"/>
    </source>
</evidence>
<comment type="similarity">
    <text evidence="1">Belongs to the TAFA family.</text>
</comment>
<dbReference type="InterPro" id="IPR040329">
    <property type="entry name" value="TAFA-5"/>
</dbReference>
<keyword evidence="5" id="KW-1185">Reference proteome</keyword>
<evidence type="ECO:0000256" key="2">
    <source>
        <dbReference type="ARBA" id="ARBA00022729"/>
    </source>
</evidence>
<dbReference type="GO" id="GO:0005615">
    <property type="term" value="C:extracellular space"/>
    <property type="evidence" value="ECO:0007669"/>
    <property type="project" value="TreeGrafter"/>
</dbReference>
<keyword evidence="3" id="KW-0472">Membrane</keyword>
<dbReference type="PANTHER" id="PTHR31878">
    <property type="entry name" value="CHEMOKINE-LIKE PROTEIN TAFA-5-RELATED"/>
    <property type="match status" value="1"/>
</dbReference>
<name>A0A669P1Y2_PHACC</name>
<accession>A0A669P1Y2</accession>
<feature type="transmembrane region" description="Helical" evidence="3">
    <location>
        <begin position="6"/>
        <end position="24"/>
    </location>
</feature>
<dbReference type="AlphaFoldDB" id="A0A669P1Y2"/>
<evidence type="ECO:0000313" key="5">
    <source>
        <dbReference type="Proteomes" id="UP000472261"/>
    </source>
</evidence>
<dbReference type="GO" id="GO:0001664">
    <property type="term" value="F:G protein-coupled receptor binding"/>
    <property type="evidence" value="ECO:0007669"/>
    <property type="project" value="TreeGrafter"/>
</dbReference>
<dbReference type="Ensembl" id="ENSPCLT00000001298.1">
    <property type="protein sequence ID" value="ENSPCLP00000000995.1"/>
    <property type="gene ID" value="ENSPCLG00000000825.1"/>
</dbReference>
<keyword evidence="2" id="KW-0732">Signal</keyword>
<proteinExistence type="inferred from homology"/>
<feature type="transmembrane region" description="Helical" evidence="3">
    <location>
        <begin position="36"/>
        <end position="59"/>
    </location>
</feature>
<reference evidence="4" key="2">
    <citation type="submission" date="2025-09" db="UniProtKB">
        <authorList>
            <consortium name="Ensembl"/>
        </authorList>
    </citation>
    <scope>IDENTIFICATION</scope>
</reference>
<dbReference type="PANTHER" id="PTHR31878:SF0">
    <property type="entry name" value="CHEMOKINE-LIKE PROTEIN TAFA-5"/>
    <property type="match status" value="1"/>
</dbReference>
<sequence>MHHLMYFIPFLLMSSVVFSVAFSRKPSGKKGTHIRVGIKYFCHFSVIQAVLSFLLIILLEHNSSCYGSRRTKQWLRLSGNTSMLKVTSGLCSLEARIIKTKQWCEMLPCLEGEGCDLLINKSGWTCTQPGGRIKTTTVLLTV</sequence>
<dbReference type="GO" id="GO:0007186">
    <property type="term" value="P:G protein-coupled receptor signaling pathway"/>
    <property type="evidence" value="ECO:0007669"/>
    <property type="project" value="TreeGrafter"/>
</dbReference>
<dbReference type="Proteomes" id="UP000472261">
    <property type="component" value="Unplaced"/>
</dbReference>
<dbReference type="InterPro" id="IPR020350">
    <property type="entry name" value="Chemokine-like_TAFA"/>
</dbReference>
<organism evidence="4 5">
    <name type="scientific">Phasianus colchicus</name>
    <name type="common">Common pheasant</name>
    <dbReference type="NCBI Taxonomy" id="9054"/>
    <lineage>
        <taxon>Eukaryota</taxon>
        <taxon>Metazoa</taxon>
        <taxon>Chordata</taxon>
        <taxon>Craniata</taxon>
        <taxon>Vertebrata</taxon>
        <taxon>Euteleostomi</taxon>
        <taxon>Archelosauria</taxon>
        <taxon>Archosauria</taxon>
        <taxon>Dinosauria</taxon>
        <taxon>Saurischia</taxon>
        <taxon>Theropoda</taxon>
        <taxon>Coelurosauria</taxon>
        <taxon>Aves</taxon>
        <taxon>Neognathae</taxon>
        <taxon>Galloanserae</taxon>
        <taxon>Galliformes</taxon>
        <taxon>Phasianidae</taxon>
        <taxon>Phasianinae</taxon>
        <taxon>Phasianus</taxon>
    </lineage>
</organism>
<evidence type="ECO:0000256" key="3">
    <source>
        <dbReference type="SAM" id="Phobius"/>
    </source>
</evidence>
<keyword evidence="3" id="KW-1133">Transmembrane helix</keyword>
<keyword evidence="3" id="KW-0812">Transmembrane</keyword>
<dbReference type="GO" id="GO:0048018">
    <property type="term" value="F:receptor ligand activity"/>
    <property type="evidence" value="ECO:0007669"/>
    <property type="project" value="TreeGrafter"/>
</dbReference>
<reference evidence="4" key="1">
    <citation type="submission" date="2025-08" db="UniProtKB">
        <authorList>
            <consortium name="Ensembl"/>
        </authorList>
    </citation>
    <scope>IDENTIFICATION</scope>
</reference>
<evidence type="ECO:0000256" key="1">
    <source>
        <dbReference type="ARBA" id="ARBA00006101"/>
    </source>
</evidence>
<dbReference type="Pfam" id="PF12020">
    <property type="entry name" value="TAFA"/>
    <property type="match status" value="1"/>
</dbReference>
<protein>
    <submittedName>
        <fullName evidence="4">TAFA chemokine like family member 5</fullName>
    </submittedName>
</protein>